<keyword evidence="12" id="KW-1185">Reference proteome</keyword>
<protein>
    <recommendedName>
        <fullName evidence="10">Kinesin motor domain-containing protein</fullName>
    </recommendedName>
</protein>
<proteinExistence type="inferred from homology"/>
<feature type="coiled-coil region" evidence="8">
    <location>
        <begin position="489"/>
        <end position="613"/>
    </location>
</feature>
<dbReference type="SMART" id="SM00129">
    <property type="entry name" value="KISc"/>
    <property type="match status" value="1"/>
</dbReference>
<dbReference type="InterPro" id="IPR047149">
    <property type="entry name" value="KIF11-like"/>
</dbReference>
<feature type="compositionally biased region" description="Basic and acidic residues" evidence="9">
    <location>
        <begin position="1"/>
        <end position="15"/>
    </location>
</feature>
<evidence type="ECO:0000259" key="10">
    <source>
        <dbReference type="PROSITE" id="PS50067"/>
    </source>
</evidence>
<comment type="similarity">
    <text evidence="7">Belongs to the TRAFAC class myosin-kinesin ATPase superfamily. Kinesin family.</text>
</comment>
<evidence type="ECO:0000256" key="3">
    <source>
        <dbReference type="ARBA" id="ARBA00022741"/>
    </source>
</evidence>
<dbReference type="InterPro" id="IPR027417">
    <property type="entry name" value="P-loop_NTPase"/>
</dbReference>
<dbReference type="SUPFAM" id="SSF52540">
    <property type="entry name" value="P-loop containing nucleoside triphosphate hydrolases"/>
    <property type="match status" value="1"/>
</dbReference>
<feature type="compositionally biased region" description="Basic residues" evidence="9">
    <location>
        <begin position="1215"/>
        <end position="1226"/>
    </location>
</feature>
<keyword evidence="3 7" id="KW-0547">Nucleotide-binding</keyword>
<evidence type="ECO:0000256" key="4">
    <source>
        <dbReference type="ARBA" id="ARBA00022840"/>
    </source>
</evidence>
<dbReference type="InterPro" id="IPR001752">
    <property type="entry name" value="Kinesin_motor_dom"/>
</dbReference>
<feature type="region of interest" description="Disordered" evidence="9">
    <location>
        <begin position="1397"/>
        <end position="1445"/>
    </location>
</feature>
<sequence length="1445" mass="165120">MLDRYSDNDQSKRDIPSFIEPRPPLISNPFMRPRPQKGTNLLELFEEDSELEEPELVQVYLRLKPHLSATTDLYEVKSDRCLITSVDTATAGHGRRTQHNVSKMYTFSHIFDQNASQKEIFEKVVKDNLKKLPDGHSFTLLTYGASGSGKTYTLMGTVASPGLVPRSLECVFQVVDAAQQPLFKPADGGAEKLNYAEQDYELKWVKRLRHVSAPLRDKYRRMSAGLCNDFTVSSLDLSNRTRHYVWVSFVEIYNEGIYDLLAVSDRSNASKLRIREDSNGHVYVKGASQAFVRSGSEAYDVMAAGKHQLQVAATGVHAHSSRSHCIFTITMLTETDSGVRTSCVRLCDLAGCERARHTRNTGARMAESRAINSSLHVLERCLHTLRRRQRNRPGACVPYRESKLTRLLGAGLSGARGESVAMVVTLNPAPEYAHETKHVLQLAAVARDIQVNSTISESTLESTSTQDTTDVTMDLMRLRSVNERIHFELVQAQALNKELLAAKEEKQQETANMMQELVEEAKDMTRQYYEAQIQSLRAEMKDMAEEYESRLSKATYATSNNGTPSRSLEKKVAQLMTEMAILEEKLTAERLARARAEEEVQHLRACIEERDEKAFEEEASNDREDVISLCDSDRDSDEEVNDPCNESLEPTFKKEDINRSRLVTTCVDNNSLHYDSTEHSFHDNTEQTKENFGSNSVLHSSHVTFKDNDKSSEEINEKDNSTKKMNLDNLRQESYDNNETASTAEVEEYSSIAIDNDVKLTENANDSTNKCDNLKINTDVFINVANNKEILNSPCFEKESIEAHAVKELENDKVVSKSIVRGTYFVSDANINSEPETFEEDLLKRIPMKVEKNESVDTISIKVSETIVTKIIKSVEATHVRNTSLAQFEQLEKAANYCDNTKIGCNDFGNVKILKEKRTYFDDNPLDIVKMKIIKSPKANKDKKTYFDNIDENTEISVSKKAKDTLRDVNKQLDDPRSPSIVKDEVLNDYKPSTLKILLGENLTRQPDVITSVHTNNLIYKKHDSIDIFEGLDSPHSKVKNTESHDIVENAIKSIKKLVSEQKSASKANIKNDINLQQPLIPEESIQKFNDICLTDRTVKHDRAKVTTKSSNEGVISLNETKAESNQDNTIEEFENIYKDITAPRATEFDLLITQETSIVTNEAKETKTSVEETKYKLRNKSHTKDLRFADKVNTDETEEVLLESHAKCESNMKPTKRSLRLRRRKNQIETEDKSDQEKDIKLKDIVNLQKEFSDVCLDVPAPVKEVRDIESPKKTDGEDENLPPLLGIQSCPSKRIRRERVPRDDPQFEEFKKWSMIDWEFELEQDIVQSWCAESNVKFKRTRNYLDRPCWLYDEVWKLREARIKARRTLQRCKRRKTRKEGEEEMLYAAFREADKASNVTRSRRKLFTPRAEPLDEGEAPEDSGERLYVPRPSYHRARARRKL</sequence>
<dbReference type="PANTHER" id="PTHR47970:SF12">
    <property type="entry name" value="KINESIN FAMILY MEMBER 11"/>
    <property type="match status" value="1"/>
</dbReference>
<dbReference type="Pfam" id="PF00225">
    <property type="entry name" value="Kinesin"/>
    <property type="match status" value="1"/>
</dbReference>
<keyword evidence="5 7" id="KW-0505">Motor protein</keyword>
<organism evidence="11 12">
    <name type="scientific">Chilo suppressalis</name>
    <name type="common">Asiatic rice borer moth</name>
    <dbReference type="NCBI Taxonomy" id="168631"/>
    <lineage>
        <taxon>Eukaryota</taxon>
        <taxon>Metazoa</taxon>
        <taxon>Ecdysozoa</taxon>
        <taxon>Arthropoda</taxon>
        <taxon>Hexapoda</taxon>
        <taxon>Insecta</taxon>
        <taxon>Pterygota</taxon>
        <taxon>Neoptera</taxon>
        <taxon>Endopterygota</taxon>
        <taxon>Lepidoptera</taxon>
        <taxon>Glossata</taxon>
        <taxon>Ditrysia</taxon>
        <taxon>Pyraloidea</taxon>
        <taxon>Crambidae</taxon>
        <taxon>Crambinae</taxon>
        <taxon>Chilo</taxon>
    </lineage>
</organism>
<keyword evidence="6" id="KW-0206">Cytoskeleton</keyword>
<evidence type="ECO:0000256" key="6">
    <source>
        <dbReference type="ARBA" id="ARBA00023212"/>
    </source>
</evidence>
<evidence type="ECO:0000256" key="7">
    <source>
        <dbReference type="PROSITE-ProRule" id="PRU00283"/>
    </source>
</evidence>
<comment type="subcellular location">
    <subcellularLocation>
        <location evidence="1">Cytoplasm</location>
        <location evidence="1">Cytoskeleton</location>
    </subcellularLocation>
</comment>
<feature type="compositionally biased region" description="Basic residues" evidence="9">
    <location>
        <begin position="1435"/>
        <end position="1445"/>
    </location>
</feature>
<feature type="region of interest" description="Disordered" evidence="9">
    <location>
        <begin position="1210"/>
        <end position="1237"/>
    </location>
</feature>
<evidence type="ECO:0000256" key="5">
    <source>
        <dbReference type="ARBA" id="ARBA00023175"/>
    </source>
</evidence>
<evidence type="ECO:0000256" key="1">
    <source>
        <dbReference type="ARBA" id="ARBA00004245"/>
    </source>
</evidence>
<accession>A0ABN8B174</accession>
<dbReference type="PANTHER" id="PTHR47970">
    <property type="entry name" value="KINESIN-LIKE PROTEIN KIF11"/>
    <property type="match status" value="1"/>
</dbReference>
<feature type="domain" description="Kinesin motor" evidence="10">
    <location>
        <begin position="56"/>
        <end position="449"/>
    </location>
</feature>
<keyword evidence="4 7" id="KW-0067">ATP-binding</keyword>
<feature type="binding site" evidence="7">
    <location>
        <begin position="144"/>
        <end position="151"/>
    </location>
    <ligand>
        <name>ATP</name>
        <dbReference type="ChEBI" id="CHEBI:30616"/>
    </ligand>
</feature>
<evidence type="ECO:0000313" key="12">
    <source>
        <dbReference type="Proteomes" id="UP001153292"/>
    </source>
</evidence>
<keyword evidence="8" id="KW-0175">Coiled coil</keyword>
<name>A0ABN8B174_CHISP</name>
<feature type="compositionally biased region" description="Basic and acidic residues" evidence="9">
    <location>
        <begin position="1227"/>
        <end position="1237"/>
    </location>
</feature>
<dbReference type="PROSITE" id="PS50067">
    <property type="entry name" value="KINESIN_MOTOR_2"/>
    <property type="match status" value="1"/>
</dbReference>
<dbReference type="PRINTS" id="PR00380">
    <property type="entry name" value="KINESINHEAVY"/>
</dbReference>
<keyword evidence="2" id="KW-0963">Cytoplasm</keyword>
<reference evidence="11" key="1">
    <citation type="submission" date="2021-12" db="EMBL/GenBank/DDBJ databases">
        <authorList>
            <person name="King R."/>
        </authorList>
    </citation>
    <scope>NUCLEOTIDE SEQUENCE</scope>
</reference>
<evidence type="ECO:0000256" key="8">
    <source>
        <dbReference type="SAM" id="Coils"/>
    </source>
</evidence>
<gene>
    <name evidence="11" type="ORF">CHILSU_LOCUS2829</name>
</gene>
<dbReference type="Proteomes" id="UP001153292">
    <property type="component" value="Chromosome 15"/>
</dbReference>
<dbReference type="InterPro" id="IPR036961">
    <property type="entry name" value="Kinesin_motor_dom_sf"/>
</dbReference>
<dbReference type="Gene3D" id="3.40.850.10">
    <property type="entry name" value="Kinesin motor domain"/>
    <property type="match status" value="1"/>
</dbReference>
<evidence type="ECO:0000313" key="11">
    <source>
        <dbReference type="EMBL" id="CAH0399673.1"/>
    </source>
</evidence>
<dbReference type="EMBL" id="OU963908">
    <property type="protein sequence ID" value="CAH0399673.1"/>
    <property type="molecule type" value="Genomic_DNA"/>
</dbReference>
<evidence type="ECO:0000256" key="9">
    <source>
        <dbReference type="SAM" id="MobiDB-lite"/>
    </source>
</evidence>
<evidence type="ECO:0000256" key="2">
    <source>
        <dbReference type="ARBA" id="ARBA00022490"/>
    </source>
</evidence>
<feature type="region of interest" description="Disordered" evidence="9">
    <location>
        <begin position="1"/>
        <end position="33"/>
    </location>
</feature>